<evidence type="ECO:0000313" key="4">
    <source>
        <dbReference type="Proteomes" id="UP001501671"/>
    </source>
</evidence>
<dbReference type="Proteomes" id="UP001501671">
    <property type="component" value="Unassembled WGS sequence"/>
</dbReference>
<keyword evidence="2" id="KW-0732">Signal</keyword>
<dbReference type="EMBL" id="BAABFO010000001">
    <property type="protein sequence ID" value="GAA4322119.1"/>
    <property type="molecule type" value="Genomic_DNA"/>
</dbReference>
<organism evidence="3 4">
    <name type="scientific">Pigmentiphaga soli</name>
    <dbReference type="NCBI Taxonomy" id="1007095"/>
    <lineage>
        <taxon>Bacteria</taxon>
        <taxon>Pseudomonadati</taxon>
        <taxon>Pseudomonadota</taxon>
        <taxon>Betaproteobacteria</taxon>
        <taxon>Burkholderiales</taxon>
        <taxon>Alcaligenaceae</taxon>
        <taxon>Pigmentiphaga</taxon>
    </lineage>
</organism>
<feature type="chain" id="PRO_5045630466" evidence="2">
    <location>
        <begin position="27"/>
        <end position="329"/>
    </location>
</feature>
<name>A0ABP8GD77_9BURK</name>
<dbReference type="Gene3D" id="3.40.190.150">
    <property type="entry name" value="Bordetella uptake gene, domain 1"/>
    <property type="match status" value="1"/>
</dbReference>
<dbReference type="InterPro" id="IPR042100">
    <property type="entry name" value="Bug_dom1"/>
</dbReference>
<evidence type="ECO:0000313" key="3">
    <source>
        <dbReference type="EMBL" id="GAA4322119.1"/>
    </source>
</evidence>
<accession>A0ABP8GD77</accession>
<feature type="signal peptide" evidence="2">
    <location>
        <begin position="1"/>
        <end position="26"/>
    </location>
</feature>
<keyword evidence="4" id="KW-1185">Reference proteome</keyword>
<dbReference type="PIRSF" id="PIRSF017082">
    <property type="entry name" value="YflP"/>
    <property type="match status" value="1"/>
</dbReference>
<dbReference type="PANTHER" id="PTHR42928:SF5">
    <property type="entry name" value="BLR1237 PROTEIN"/>
    <property type="match status" value="1"/>
</dbReference>
<comment type="caution">
    <text evidence="3">The sequence shown here is derived from an EMBL/GenBank/DDBJ whole genome shotgun (WGS) entry which is preliminary data.</text>
</comment>
<comment type="similarity">
    <text evidence="1">Belongs to the UPF0065 (bug) family.</text>
</comment>
<dbReference type="CDD" id="cd13578">
    <property type="entry name" value="PBP2_Bug27"/>
    <property type="match status" value="1"/>
</dbReference>
<gene>
    <name evidence="3" type="ORF">GCM10023144_01850</name>
</gene>
<dbReference type="Pfam" id="PF03401">
    <property type="entry name" value="TctC"/>
    <property type="match status" value="1"/>
</dbReference>
<evidence type="ECO:0000256" key="2">
    <source>
        <dbReference type="SAM" id="SignalP"/>
    </source>
</evidence>
<evidence type="ECO:0000256" key="1">
    <source>
        <dbReference type="ARBA" id="ARBA00006987"/>
    </source>
</evidence>
<sequence>MKAFRHWKLWGCCALLLSAMAAPAGAAEPAWPSRPIRLLVPYAAGGSTDIASRLIAQKLSEKLGQPVVVENRAGAAGSVGAAYFAKAAPDDHYFMMITPSQLSINPYLYKTDLGYDAEKDFVAIGLATQTPNVIVTAPSLNVHTLGELIAYGKAHPGKLAYSSAGIGSTGHLLNELIKTQTKTQMLHVPYRGNGPAMQALLAGEVQFNTDNMPQLLPQIQAGKVRPIAVTSTKRWFQLPDVPTVGEAGYPGLVTSVWFGMVGQASLPPSVVASMNKALNAVLTDPAFAEKLKEYSLEANPSTPEQMTAHIREEAKRWSKIIKDSGATAE</sequence>
<protein>
    <submittedName>
        <fullName evidence="3">Tripartite tricarboxylate transporter substrate binding protein</fullName>
    </submittedName>
</protein>
<dbReference type="SUPFAM" id="SSF53850">
    <property type="entry name" value="Periplasmic binding protein-like II"/>
    <property type="match status" value="1"/>
</dbReference>
<proteinExistence type="inferred from homology"/>
<dbReference type="Gene3D" id="3.40.190.10">
    <property type="entry name" value="Periplasmic binding protein-like II"/>
    <property type="match status" value="1"/>
</dbReference>
<dbReference type="InterPro" id="IPR005064">
    <property type="entry name" value="BUG"/>
</dbReference>
<dbReference type="PANTHER" id="PTHR42928">
    <property type="entry name" value="TRICARBOXYLATE-BINDING PROTEIN"/>
    <property type="match status" value="1"/>
</dbReference>
<reference evidence="4" key="1">
    <citation type="journal article" date="2019" name="Int. J. Syst. Evol. Microbiol.">
        <title>The Global Catalogue of Microorganisms (GCM) 10K type strain sequencing project: providing services to taxonomists for standard genome sequencing and annotation.</title>
        <authorList>
            <consortium name="The Broad Institute Genomics Platform"/>
            <consortium name="The Broad Institute Genome Sequencing Center for Infectious Disease"/>
            <person name="Wu L."/>
            <person name="Ma J."/>
        </authorList>
    </citation>
    <scope>NUCLEOTIDE SEQUENCE [LARGE SCALE GENOMIC DNA]</scope>
    <source>
        <strain evidence="4">JCM 17666</strain>
    </source>
</reference>
<dbReference type="RefSeq" id="WP_345245381.1">
    <property type="nucleotide sequence ID" value="NZ_BAABFO010000001.1"/>
</dbReference>